<reference evidence="1" key="1">
    <citation type="submission" date="2021-06" db="EMBL/GenBank/DDBJ databases">
        <authorList>
            <person name="Kallberg Y."/>
            <person name="Tangrot J."/>
            <person name="Rosling A."/>
        </authorList>
    </citation>
    <scope>NUCLEOTIDE SEQUENCE</scope>
    <source>
        <strain evidence="1">UK204</strain>
    </source>
</reference>
<accession>A0A9N8VK14</accession>
<organism evidence="1 2">
    <name type="scientific">Funneliformis caledonium</name>
    <dbReference type="NCBI Taxonomy" id="1117310"/>
    <lineage>
        <taxon>Eukaryota</taxon>
        <taxon>Fungi</taxon>
        <taxon>Fungi incertae sedis</taxon>
        <taxon>Mucoromycota</taxon>
        <taxon>Glomeromycotina</taxon>
        <taxon>Glomeromycetes</taxon>
        <taxon>Glomerales</taxon>
        <taxon>Glomeraceae</taxon>
        <taxon>Funneliformis</taxon>
    </lineage>
</organism>
<comment type="caution">
    <text evidence="1">The sequence shown here is derived from an EMBL/GenBank/DDBJ whole genome shotgun (WGS) entry which is preliminary data.</text>
</comment>
<proteinExistence type="predicted"/>
<protein>
    <submittedName>
        <fullName evidence="1">12401_t:CDS:1</fullName>
    </submittedName>
</protein>
<dbReference type="AlphaFoldDB" id="A0A9N8VK14"/>
<evidence type="ECO:0000313" key="1">
    <source>
        <dbReference type="EMBL" id="CAG8457452.1"/>
    </source>
</evidence>
<name>A0A9N8VK14_9GLOM</name>
<sequence>MKPQQPQHVTNMQNSCSVREKEISAILQPYASYYISDPNEMSDPNVAVFWNEVDHERELNIAWAEGMLQAVKETTAGVDDDANEKENIVPADEDADKSKIYEELANNVMKQYITSEKLEDIWKTVMKRLKDKNIRISPTGQIWSDPRNLTDLQEWRTKLSTIGFEDTILASEIISFFHKCCRHEINILTVPLRERDYTLTILGLLLGDLLQEFNIHTLLTLNDKVLSITSVRKECKSMLSPPSSQPHETSETPKIKRVKKDIFSIFDNLYQN</sequence>
<evidence type="ECO:0000313" key="2">
    <source>
        <dbReference type="Proteomes" id="UP000789570"/>
    </source>
</evidence>
<dbReference type="Proteomes" id="UP000789570">
    <property type="component" value="Unassembled WGS sequence"/>
</dbReference>
<keyword evidence="2" id="KW-1185">Reference proteome</keyword>
<dbReference type="OrthoDB" id="2383550at2759"/>
<dbReference type="EMBL" id="CAJVPQ010000207">
    <property type="protein sequence ID" value="CAG8457452.1"/>
    <property type="molecule type" value="Genomic_DNA"/>
</dbReference>
<gene>
    <name evidence="1" type="ORF">FCALED_LOCUS1574</name>
</gene>